<organism evidence="1 2">
    <name type="scientific">Scyliorhinus torazame</name>
    <name type="common">Cloudy catshark</name>
    <name type="synonym">Catulus torazame</name>
    <dbReference type="NCBI Taxonomy" id="75743"/>
    <lineage>
        <taxon>Eukaryota</taxon>
        <taxon>Metazoa</taxon>
        <taxon>Chordata</taxon>
        <taxon>Craniata</taxon>
        <taxon>Vertebrata</taxon>
        <taxon>Chondrichthyes</taxon>
        <taxon>Elasmobranchii</taxon>
        <taxon>Galeomorphii</taxon>
        <taxon>Galeoidea</taxon>
        <taxon>Carcharhiniformes</taxon>
        <taxon>Scyliorhinidae</taxon>
        <taxon>Scyliorhinus</taxon>
    </lineage>
</organism>
<accession>A0A401NM82</accession>
<name>A0A401NM82_SCYTO</name>
<dbReference type="EMBL" id="BFAA01003851">
    <property type="protein sequence ID" value="GCB61970.1"/>
    <property type="molecule type" value="Genomic_DNA"/>
</dbReference>
<evidence type="ECO:0000313" key="1">
    <source>
        <dbReference type="EMBL" id="GCB61970.1"/>
    </source>
</evidence>
<sequence>MESLLMGVRLGWIKLENPPETDPEATGVEMQAVADFSVEGLDVEHAGFPEVEEIEGILHAMIQEVVTQDQETTITEIVKGAMAAVVPTGIVMTVKLHTTNK</sequence>
<dbReference type="STRING" id="75743.A0A401NM82"/>
<gene>
    <name evidence="1" type="ORF">scyTo_0009433</name>
</gene>
<comment type="caution">
    <text evidence="1">The sequence shown here is derived from an EMBL/GenBank/DDBJ whole genome shotgun (WGS) entry which is preliminary data.</text>
</comment>
<proteinExistence type="predicted"/>
<dbReference type="OrthoDB" id="439808at2759"/>
<protein>
    <submittedName>
        <fullName evidence="1">Uncharacterized protein</fullName>
    </submittedName>
</protein>
<evidence type="ECO:0000313" key="2">
    <source>
        <dbReference type="Proteomes" id="UP000288216"/>
    </source>
</evidence>
<dbReference type="Proteomes" id="UP000288216">
    <property type="component" value="Unassembled WGS sequence"/>
</dbReference>
<reference evidence="1 2" key="1">
    <citation type="journal article" date="2018" name="Nat. Ecol. Evol.">
        <title>Shark genomes provide insights into elasmobranch evolution and the origin of vertebrates.</title>
        <authorList>
            <person name="Hara Y"/>
            <person name="Yamaguchi K"/>
            <person name="Onimaru K"/>
            <person name="Kadota M"/>
            <person name="Koyanagi M"/>
            <person name="Keeley SD"/>
            <person name="Tatsumi K"/>
            <person name="Tanaka K"/>
            <person name="Motone F"/>
            <person name="Kageyama Y"/>
            <person name="Nozu R"/>
            <person name="Adachi N"/>
            <person name="Nishimura O"/>
            <person name="Nakagawa R"/>
            <person name="Tanegashima C"/>
            <person name="Kiyatake I"/>
            <person name="Matsumoto R"/>
            <person name="Murakumo K"/>
            <person name="Nishida K"/>
            <person name="Terakita A"/>
            <person name="Kuratani S"/>
            <person name="Sato K"/>
            <person name="Hyodo S Kuraku.S."/>
        </authorList>
    </citation>
    <scope>NUCLEOTIDE SEQUENCE [LARGE SCALE GENOMIC DNA]</scope>
</reference>
<dbReference type="AlphaFoldDB" id="A0A401NM82"/>
<keyword evidence="2" id="KW-1185">Reference proteome</keyword>